<dbReference type="InterPro" id="IPR036388">
    <property type="entry name" value="WH-like_DNA-bd_sf"/>
</dbReference>
<feature type="domain" description="HTH hxlR-type" evidence="4">
    <location>
        <begin position="10"/>
        <end position="108"/>
    </location>
</feature>
<evidence type="ECO:0000313" key="5">
    <source>
        <dbReference type="EMBL" id="GLZ79704.1"/>
    </source>
</evidence>
<dbReference type="InterPro" id="IPR036390">
    <property type="entry name" value="WH_DNA-bd_sf"/>
</dbReference>
<dbReference type="InterPro" id="IPR002577">
    <property type="entry name" value="HTH_HxlR"/>
</dbReference>
<dbReference type="SUPFAM" id="SSF46785">
    <property type="entry name" value="Winged helix' DNA-binding domain"/>
    <property type="match status" value="1"/>
</dbReference>
<evidence type="ECO:0000259" key="4">
    <source>
        <dbReference type="PROSITE" id="PS51118"/>
    </source>
</evidence>
<gene>
    <name evidence="5" type="ORF">Afil01_45110</name>
</gene>
<dbReference type="EMBL" id="BSTX01000003">
    <property type="protein sequence ID" value="GLZ79704.1"/>
    <property type="molecule type" value="Genomic_DNA"/>
</dbReference>
<evidence type="ECO:0000313" key="6">
    <source>
        <dbReference type="Proteomes" id="UP001165079"/>
    </source>
</evidence>
<keyword evidence="1" id="KW-0805">Transcription regulation</keyword>
<dbReference type="Gene3D" id="3.30.1050.10">
    <property type="entry name" value="SCP2 sterol-binding domain"/>
    <property type="match status" value="1"/>
</dbReference>
<protein>
    <submittedName>
        <fullName evidence="5">HxlR family transcriptional regulator</fullName>
    </submittedName>
</protein>
<evidence type="ECO:0000256" key="3">
    <source>
        <dbReference type="ARBA" id="ARBA00023163"/>
    </source>
</evidence>
<dbReference type="PROSITE" id="PS51118">
    <property type="entry name" value="HTH_HXLR"/>
    <property type="match status" value="1"/>
</dbReference>
<dbReference type="RefSeq" id="WP_285664853.1">
    <property type="nucleotide sequence ID" value="NZ_BSTX01000003.1"/>
</dbReference>
<evidence type="ECO:0000256" key="1">
    <source>
        <dbReference type="ARBA" id="ARBA00023015"/>
    </source>
</evidence>
<dbReference type="Gene3D" id="1.10.10.10">
    <property type="entry name" value="Winged helix-like DNA-binding domain superfamily/Winged helix DNA-binding domain"/>
    <property type="match status" value="1"/>
</dbReference>
<dbReference type="GO" id="GO:0003677">
    <property type="term" value="F:DNA binding"/>
    <property type="evidence" value="ECO:0007669"/>
    <property type="project" value="UniProtKB-KW"/>
</dbReference>
<reference evidence="5" key="1">
    <citation type="submission" date="2023-03" db="EMBL/GenBank/DDBJ databases">
        <title>Actinorhabdospora filicis NBRC 111898.</title>
        <authorList>
            <person name="Ichikawa N."/>
            <person name="Sato H."/>
            <person name="Tonouchi N."/>
        </authorList>
    </citation>
    <scope>NUCLEOTIDE SEQUENCE</scope>
    <source>
        <strain evidence="5">NBRC 111898</strain>
    </source>
</reference>
<dbReference type="Proteomes" id="UP001165079">
    <property type="component" value="Unassembled WGS sequence"/>
</dbReference>
<dbReference type="SUPFAM" id="SSF55718">
    <property type="entry name" value="SCP-like"/>
    <property type="match status" value="1"/>
</dbReference>
<dbReference type="PANTHER" id="PTHR33204">
    <property type="entry name" value="TRANSCRIPTIONAL REGULATOR, MARR FAMILY"/>
    <property type="match status" value="1"/>
</dbReference>
<accession>A0A9W6SPM1</accession>
<dbReference type="InterPro" id="IPR036527">
    <property type="entry name" value="SCP2_sterol-bd_dom_sf"/>
</dbReference>
<dbReference type="AlphaFoldDB" id="A0A9W6SPM1"/>
<sequence length="213" mass="22565">MVKRSYGQFCGVARALELVGERWALLVVRDLLVGPRRYSDLRRGLPGIPTNILASRLKELEAAGIIERDVLPRPASGVVYRLTPLGGELEPVVLALGRWGSRVMTHPLDGEVVTHDSMVMALRTTFRPEAAEGANLVFVLRVGDVVVHARVDDGHLAAAAGPAEAPDLDITAGPLVRDLMAGALSPEDALATGAVAVAGEPALLNRFAAIFAI</sequence>
<dbReference type="PANTHER" id="PTHR33204:SF18">
    <property type="entry name" value="TRANSCRIPTIONAL REGULATORY PROTEIN"/>
    <property type="match status" value="1"/>
</dbReference>
<keyword evidence="6" id="KW-1185">Reference proteome</keyword>
<dbReference type="Pfam" id="PF01638">
    <property type="entry name" value="HxlR"/>
    <property type="match status" value="1"/>
</dbReference>
<keyword evidence="2" id="KW-0238">DNA-binding</keyword>
<name>A0A9W6SPM1_9ACTN</name>
<organism evidence="5 6">
    <name type="scientific">Actinorhabdospora filicis</name>
    <dbReference type="NCBI Taxonomy" id="1785913"/>
    <lineage>
        <taxon>Bacteria</taxon>
        <taxon>Bacillati</taxon>
        <taxon>Actinomycetota</taxon>
        <taxon>Actinomycetes</taxon>
        <taxon>Micromonosporales</taxon>
        <taxon>Micromonosporaceae</taxon>
        <taxon>Actinorhabdospora</taxon>
    </lineage>
</organism>
<keyword evidence="3" id="KW-0804">Transcription</keyword>
<proteinExistence type="predicted"/>
<comment type="caution">
    <text evidence="5">The sequence shown here is derived from an EMBL/GenBank/DDBJ whole genome shotgun (WGS) entry which is preliminary data.</text>
</comment>
<evidence type="ECO:0000256" key="2">
    <source>
        <dbReference type="ARBA" id="ARBA00023125"/>
    </source>
</evidence>